<dbReference type="CDD" id="cd04302">
    <property type="entry name" value="HAD_5NT"/>
    <property type="match status" value="1"/>
</dbReference>
<dbReference type="RefSeq" id="WP_200311758.1">
    <property type="nucleotide sequence ID" value="NZ_JAENIM010000041.1"/>
</dbReference>
<evidence type="ECO:0000313" key="1">
    <source>
        <dbReference type="EMBL" id="MBK1791739.1"/>
    </source>
</evidence>
<dbReference type="InterPro" id="IPR041492">
    <property type="entry name" value="HAD_2"/>
</dbReference>
<sequence>MTLLFDLDGTLSDPFTGIANSFIYALEKLGQPLPDPAELKWCIGPPMPESFKKLLDTDNDDEARNAVLISREYFTTVGMFENELYQHIPQILAELKEHGHQLIIATSKPRVFAEKILAHFEIDHFFTAIHGAELDGTRADKTELISYILQRHEIPADEAVMIGDRKHDIIGATNNNIKSIGVSWGYGSIDELTASQANQIAQSPQHLCQLIDAI</sequence>
<dbReference type="Gene3D" id="3.40.50.1000">
    <property type="entry name" value="HAD superfamily/HAD-like"/>
    <property type="match status" value="1"/>
</dbReference>
<comment type="caution">
    <text evidence="1">The sequence shown here is derived from an EMBL/GenBank/DDBJ whole genome shotgun (WGS) entry which is preliminary data.</text>
</comment>
<dbReference type="Gene3D" id="1.10.150.240">
    <property type="entry name" value="Putative phosphatase, domain 2"/>
    <property type="match status" value="1"/>
</dbReference>
<dbReference type="FunFam" id="3.40.50.1000:FF:000022">
    <property type="entry name" value="Phosphoglycolate phosphatase"/>
    <property type="match status" value="1"/>
</dbReference>
<dbReference type="Proteomes" id="UP000624703">
    <property type="component" value="Unassembled WGS sequence"/>
</dbReference>
<organism evidence="1 2">
    <name type="scientific">Persicirhabdus sediminis</name>
    <dbReference type="NCBI Taxonomy" id="454144"/>
    <lineage>
        <taxon>Bacteria</taxon>
        <taxon>Pseudomonadati</taxon>
        <taxon>Verrucomicrobiota</taxon>
        <taxon>Verrucomicrobiia</taxon>
        <taxon>Verrucomicrobiales</taxon>
        <taxon>Verrucomicrobiaceae</taxon>
        <taxon>Persicirhabdus</taxon>
    </lineage>
</organism>
<dbReference type="EMBL" id="JAENIM010000041">
    <property type="protein sequence ID" value="MBK1791739.1"/>
    <property type="molecule type" value="Genomic_DNA"/>
</dbReference>
<gene>
    <name evidence="1" type="ORF">JIN82_11300</name>
</gene>
<dbReference type="GO" id="GO:0004713">
    <property type="term" value="F:protein tyrosine kinase activity"/>
    <property type="evidence" value="ECO:0007669"/>
    <property type="project" value="TreeGrafter"/>
</dbReference>
<evidence type="ECO:0000313" key="2">
    <source>
        <dbReference type="Proteomes" id="UP000624703"/>
    </source>
</evidence>
<reference evidence="1" key="1">
    <citation type="submission" date="2021-01" db="EMBL/GenBank/DDBJ databases">
        <title>Modified the classification status of verrucomicrobia.</title>
        <authorList>
            <person name="Feng X."/>
        </authorList>
    </citation>
    <scope>NUCLEOTIDE SEQUENCE</scope>
    <source>
        <strain evidence="1">_KCTC 22039</strain>
    </source>
</reference>
<dbReference type="InterPro" id="IPR023214">
    <property type="entry name" value="HAD_sf"/>
</dbReference>
<dbReference type="Pfam" id="PF13419">
    <property type="entry name" value="HAD_2"/>
    <property type="match status" value="1"/>
</dbReference>
<dbReference type="PANTHER" id="PTHR43434">
    <property type="entry name" value="PHOSPHOGLYCOLATE PHOSPHATASE"/>
    <property type="match status" value="1"/>
</dbReference>
<dbReference type="InterPro" id="IPR050155">
    <property type="entry name" value="HAD-like_hydrolase_sf"/>
</dbReference>
<dbReference type="InterPro" id="IPR023198">
    <property type="entry name" value="PGP-like_dom2"/>
</dbReference>
<name>A0A8J7MDF2_9BACT</name>
<dbReference type="PANTHER" id="PTHR43434:SF20">
    <property type="entry name" value="5'-NUCLEOTIDASE"/>
    <property type="match status" value="1"/>
</dbReference>
<dbReference type="InterPro" id="IPR036412">
    <property type="entry name" value="HAD-like_sf"/>
</dbReference>
<dbReference type="GO" id="GO:0005829">
    <property type="term" value="C:cytosol"/>
    <property type="evidence" value="ECO:0007669"/>
    <property type="project" value="TreeGrafter"/>
</dbReference>
<dbReference type="SUPFAM" id="SSF56784">
    <property type="entry name" value="HAD-like"/>
    <property type="match status" value="1"/>
</dbReference>
<keyword evidence="1" id="KW-0378">Hydrolase</keyword>
<keyword evidence="2" id="KW-1185">Reference proteome</keyword>
<proteinExistence type="predicted"/>
<dbReference type="GO" id="GO:0016787">
    <property type="term" value="F:hydrolase activity"/>
    <property type="evidence" value="ECO:0007669"/>
    <property type="project" value="UniProtKB-KW"/>
</dbReference>
<accession>A0A8J7MDF2</accession>
<protein>
    <submittedName>
        <fullName evidence="1">HAD family hydrolase</fullName>
    </submittedName>
</protein>
<dbReference type="AlphaFoldDB" id="A0A8J7MDF2"/>